<dbReference type="Pfam" id="PF17200">
    <property type="entry name" value="sCache_2"/>
    <property type="match status" value="1"/>
</dbReference>
<dbReference type="GO" id="GO:0005886">
    <property type="term" value="C:plasma membrane"/>
    <property type="evidence" value="ECO:0007669"/>
    <property type="project" value="UniProtKB-SubCell"/>
</dbReference>
<evidence type="ECO:0000313" key="12">
    <source>
        <dbReference type="EMBL" id="SIP98031.1"/>
    </source>
</evidence>
<comment type="subcellular location">
    <subcellularLocation>
        <location evidence="1">Cell membrane</location>
        <topology evidence="1">Multi-pass membrane protein</topology>
    </subcellularLocation>
</comment>
<dbReference type="PROSITE" id="PS50885">
    <property type="entry name" value="HAMP"/>
    <property type="match status" value="1"/>
</dbReference>
<feature type="transmembrane region" description="Helical" evidence="9">
    <location>
        <begin position="7"/>
        <end position="30"/>
    </location>
</feature>
<keyword evidence="5 9" id="KW-0472">Membrane</keyword>
<reference evidence="12 13" key="1">
    <citation type="submission" date="2017-01" db="EMBL/GenBank/DDBJ databases">
        <authorList>
            <person name="Mah S.A."/>
            <person name="Swanson W.J."/>
            <person name="Moy G.W."/>
            <person name="Vacquier V.D."/>
        </authorList>
    </citation>
    <scope>NUCLEOTIDE SEQUENCE [LARGE SCALE GENOMIC DNA]</scope>
    <source>
        <strain evidence="12 13">DSM 7027</strain>
    </source>
</reference>
<dbReference type="eggNOG" id="COG0840">
    <property type="taxonomic scope" value="Bacteria"/>
</dbReference>
<evidence type="ECO:0000256" key="2">
    <source>
        <dbReference type="ARBA" id="ARBA00022475"/>
    </source>
</evidence>
<keyword evidence="2" id="KW-1003">Cell membrane</keyword>
<dbReference type="InterPro" id="IPR004089">
    <property type="entry name" value="MCPsignal_dom"/>
</dbReference>
<dbReference type="Gene3D" id="1.10.287.950">
    <property type="entry name" value="Methyl-accepting chemotaxis protein"/>
    <property type="match status" value="1"/>
</dbReference>
<dbReference type="Gene3D" id="3.30.450.20">
    <property type="entry name" value="PAS domain"/>
    <property type="match status" value="1"/>
</dbReference>
<dbReference type="GO" id="GO:0004888">
    <property type="term" value="F:transmembrane signaling receptor activity"/>
    <property type="evidence" value="ECO:0007669"/>
    <property type="project" value="InterPro"/>
</dbReference>
<evidence type="ECO:0000256" key="7">
    <source>
        <dbReference type="ARBA" id="ARBA00029447"/>
    </source>
</evidence>
<dbReference type="Pfam" id="PF00672">
    <property type="entry name" value="HAMP"/>
    <property type="match status" value="1"/>
</dbReference>
<name>A0A1N6P102_9GAMM</name>
<dbReference type="Proteomes" id="UP000186895">
    <property type="component" value="Unassembled WGS sequence"/>
</dbReference>
<dbReference type="STRING" id="49186.SAMN05421647_101702"/>
<organism evidence="12 13">
    <name type="scientific">Marinobacterium stanieri</name>
    <dbReference type="NCBI Taxonomy" id="49186"/>
    <lineage>
        <taxon>Bacteria</taxon>
        <taxon>Pseudomonadati</taxon>
        <taxon>Pseudomonadota</taxon>
        <taxon>Gammaproteobacteria</taxon>
        <taxon>Oceanospirillales</taxon>
        <taxon>Oceanospirillaceae</taxon>
        <taxon>Marinobacterium</taxon>
    </lineage>
</organism>
<dbReference type="FunFam" id="1.10.287.950:FF:000001">
    <property type="entry name" value="Methyl-accepting chemotaxis sensory transducer"/>
    <property type="match status" value="1"/>
</dbReference>
<dbReference type="CDD" id="cd06225">
    <property type="entry name" value="HAMP"/>
    <property type="match status" value="1"/>
</dbReference>
<evidence type="ECO:0000259" key="11">
    <source>
        <dbReference type="PROSITE" id="PS50885"/>
    </source>
</evidence>
<dbReference type="InterPro" id="IPR004090">
    <property type="entry name" value="Chemotax_Me-accpt_rcpt"/>
</dbReference>
<dbReference type="GO" id="GO:0007165">
    <property type="term" value="P:signal transduction"/>
    <property type="evidence" value="ECO:0007669"/>
    <property type="project" value="UniProtKB-KW"/>
</dbReference>
<dbReference type="PANTHER" id="PTHR32089">
    <property type="entry name" value="METHYL-ACCEPTING CHEMOTAXIS PROTEIN MCPB"/>
    <property type="match status" value="1"/>
</dbReference>
<accession>A0A1N6P102</accession>
<dbReference type="RefSeq" id="WP_076460837.1">
    <property type="nucleotide sequence ID" value="NZ_FTMN01000001.1"/>
</dbReference>
<feature type="transmembrane region" description="Helical" evidence="9">
    <location>
        <begin position="202"/>
        <end position="224"/>
    </location>
</feature>
<evidence type="ECO:0000256" key="3">
    <source>
        <dbReference type="ARBA" id="ARBA00022692"/>
    </source>
</evidence>
<dbReference type="PANTHER" id="PTHR32089:SF119">
    <property type="entry name" value="METHYL-ACCEPTING CHEMOTAXIS PROTEIN CTPL"/>
    <property type="match status" value="1"/>
</dbReference>
<dbReference type="Pfam" id="PF00015">
    <property type="entry name" value="MCPsignal"/>
    <property type="match status" value="1"/>
</dbReference>
<dbReference type="CDD" id="cd11386">
    <property type="entry name" value="MCP_signal"/>
    <property type="match status" value="1"/>
</dbReference>
<dbReference type="AlphaFoldDB" id="A0A1N6P102"/>
<keyword evidence="6 8" id="KW-0807">Transducer</keyword>
<dbReference type="PRINTS" id="PR00260">
    <property type="entry name" value="CHEMTRNSDUCR"/>
</dbReference>
<evidence type="ECO:0000256" key="8">
    <source>
        <dbReference type="PROSITE-ProRule" id="PRU00284"/>
    </source>
</evidence>
<feature type="domain" description="HAMP" evidence="11">
    <location>
        <begin position="226"/>
        <end position="280"/>
    </location>
</feature>
<evidence type="ECO:0000256" key="1">
    <source>
        <dbReference type="ARBA" id="ARBA00004651"/>
    </source>
</evidence>
<dbReference type="EMBL" id="FTMN01000001">
    <property type="protein sequence ID" value="SIP98031.1"/>
    <property type="molecule type" value="Genomic_DNA"/>
</dbReference>
<keyword evidence="3 9" id="KW-0812">Transmembrane</keyword>
<protein>
    <submittedName>
        <fullName evidence="12">Methyl-accepting chemotaxis sensory transducer with Cache sensor</fullName>
    </submittedName>
</protein>
<feature type="domain" description="Methyl-accepting transducer" evidence="10">
    <location>
        <begin position="285"/>
        <end position="521"/>
    </location>
</feature>
<dbReference type="SMART" id="SM00304">
    <property type="entry name" value="HAMP"/>
    <property type="match status" value="2"/>
</dbReference>
<comment type="similarity">
    <text evidence="7">Belongs to the methyl-accepting chemotaxis (MCP) protein family.</text>
</comment>
<sequence length="557" mass="60505">MKIRTKFLTLSIVPMMLVVLAVMLVVQWQLQQLENKEISTIRTEMLEARQQELQNYIDMAMGAIRPLQHRLDMRYNEKIAQAKEVLNGMTFGEQGYIYGYDLDGNIVFHSGNPEMIGQSVLDLQDADGKPFVKDIIDTAMDGGGFVQFRWPREQGEAPSPHLTFSREIEVWGWVIATGFFIDDIDAEVARRETSIANTVTQMMIWILVSGVALALLVSAVNLLLSRRMLAPLQQTARALLDIADGEGDLTRRLNVHSRDEVGDVARGFNGFVDKIHQLVQEVQSAVASLSQSTASMTDVVSQTQADTRRQREDTSRTAAAIQEMVAAVQEVASSASRAASAAQQADGDASKGDRVVADTIQAINRLAEDVHRSAEVMARLGQDADNIGSVVSVISDIAEQTNLLALNAAIEAARAGDQGRGFSVVADEVRSLASRTQQSTEEIQSMIERLQNGAREAVGVMGNSREQSGATTERAASASQSLQQITASVATINEMNTQIAGAAEQQTAVAAEIEGSVQQVAEIADKAEHNAEVLASTTADMSELEQRLSKLVMAFKV</sequence>
<dbReference type="PROSITE" id="PS50111">
    <property type="entry name" value="CHEMOTAXIS_TRANSDUC_2"/>
    <property type="match status" value="1"/>
</dbReference>
<dbReference type="GO" id="GO:0006935">
    <property type="term" value="P:chemotaxis"/>
    <property type="evidence" value="ECO:0007669"/>
    <property type="project" value="InterPro"/>
</dbReference>
<evidence type="ECO:0000256" key="9">
    <source>
        <dbReference type="SAM" id="Phobius"/>
    </source>
</evidence>
<evidence type="ECO:0000256" key="4">
    <source>
        <dbReference type="ARBA" id="ARBA00022989"/>
    </source>
</evidence>
<keyword evidence="13" id="KW-1185">Reference proteome</keyword>
<dbReference type="InterPro" id="IPR003660">
    <property type="entry name" value="HAMP_dom"/>
</dbReference>
<evidence type="ECO:0000256" key="5">
    <source>
        <dbReference type="ARBA" id="ARBA00023136"/>
    </source>
</evidence>
<evidence type="ECO:0000259" key="10">
    <source>
        <dbReference type="PROSITE" id="PS50111"/>
    </source>
</evidence>
<dbReference type="SUPFAM" id="SSF58104">
    <property type="entry name" value="Methyl-accepting chemotaxis protein (MCP) signaling domain"/>
    <property type="match status" value="1"/>
</dbReference>
<gene>
    <name evidence="12" type="ORF">SAMN05421647_101702</name>
</gene>
<evidence type="ECO:0000313" key="13">
    <source>
        <dbReference type="Proteomes" id="UP000186895"/>
    </source>
</evidence>
<dbReference type="SMART" id="SM01049">
    <property type="entry name" value="Cache_2"/>
    <property type="match status" value="1"/>
</dbReference>
<evidence type="ECO:0000256" key="6">
    <source>
        <dbReference type="ARBA" id="ARBA00023224"/>
    </source>
</evidence>
<proteinExistence type="inferred from homology"/>
<dbReference type="InterPro" id="IPR033480">
    <property type="entry name" value="sCache_2"/>
</dbReference>
<keyword evidence="4 9" id="KW-1133">Transmembrane helix</keyword>
<dbReference type="SMART" id="SM00283">
    <property type="entry name" value="MA"/>
    <property type="match status" value="1"/>
</dbReference>